<sequence>MAQILDNKLECPKCHTIYLTLTQNVTSTTPIHCSACGTYLGTWRELEADFITQGGDNGVFEMHDGQIIRID</sequence>
<protein>
    <submittedName>
        <fullName evidence="1">Uncharacterized protein</fullName>
    </submittedName>
</protein>
<organism evidence="1 2">
    <name type="scientific">Phyllobacterium zundukense</name>
    <dbReference type="NCBI Taxonomy" id="1867719"/>
    <lineage>
        <taxon>Bacteria</taxon>
        <taxon>Pseudomonadati</taxon>
        <taxon>Pseudomonadota</taxon>
        <taxon>Alphaproteobacteria</taxon>
        <taxon>Hyphomicrobiales</taxon>
        <taxon>Phyllobacteriaceae</taxon>
        <taxon>Phyllobacterium</taxon>
    </lineage>
</organism>
<dbReference type="Proteomes" id="UP000232163">
    <property type="component" value="Unassembled WGS sequence"/>
</dbReference>
<gene>
    <name evidence="1" type="ORF">B5P45_17705</name>
</gene>
<keyword evidence="2" id="KW-1185">Reference proteome</keyword>
<accession>A0A2N9VW89</accession>
<name>A0A2N9VW89_9HYPH</name>
<evidence type="ECO:0000313" key="2">
    <source>
        <dbReference type="Proteomes" id="UP000232163"/>
    </source>
</evidence>
<proteinExistence type="predicted"/>
<dbReference type="AlphaFoldDB" id="A0A2N9VW89"/>
<reference evidence="1 2" key="1">
    <citation type="journal article" date="2017" name="Int J Environ Stud">
        <title>Does the Miocene-Pliocene relict legume Oxytropis triphylla form nitrogen-fixing nodules with a combination of bacterial strains?</title>
        <authorList>
            <person name="Safronova V."/>
            <person name="Belimov A."/>
            <person name="Sazanova A."/>
            <person name="Kuznetsova I."/>
            <person name="Popova J."/>
            <person name="Andronov E."/>
            <person name="Verkhozina A."/>
            <person name="Tikhonovich I."/>
        </authorList>
    </citation>
    <scope>NUCLEOTIDE SEQUENCE [LARGE SCALE GENOMIC DNA]</scope>
    <source>
        <strain evidence="1 2">Tri-38</strain>
    </source>
</reference>
<dbReference type="EMBL" id="MZMT01000037">
    <property type="protein sequence ID" value="PIO43757.1"/>
    <property type="molecule type" value="Genomic_DNA"/>
</dbReference>
<evidence type="ECO:0000313" key="1">
    <source>
        <dbReference type="EMBL" id="PIO43757.1"/>
    </source>
</evidence>
<comment type="caution">
    <text evidence="1">The sequence shown here is derived from an EMBL/GenBank/DDBJ whole genome shotgun (WGS) entry which is preliminary data.</text>
</comment>